<keyword evidence="2" id="KW-1003">Cell membrane</keyword>
<dbReference type="RefSeq" id="WP_111418175.1">
    <property type="nucleotide sequence ID" value="NZ_NPEX01000027.1"/>
</dbReference>
<comment type="subcellular location">
    <subcellularLocation>
        <location evidence="1">Cell membrane</location>
        <topology evidence="1">Multi-pass membrane protein</topology>
    </subcellularLocation>
</comment>
<feature type="transmembrane region" description="Helical" evidence="6">
    <location>
        <begin position="342"/>
        <end position="364"/>
    </location>
</feature>
<feature type="transmembrane region" description="Helical" evidence="6">
    <location>
        <begin position="12"/>
        <end position="32"/>
    </location>
</feature>
<evidence type="ECO:0000313" key="8">
    <source>
        <dbReference type="Proteomes" id="UP000249130"/>
    </source>
</evidence>
<feature type="transmembrane region" description="Helical" evidence="6">
    <location>
        <begin position="88"/>
        <end position="112"/>
    </location>
</feature>
<feature type="transmembrane region" description="Helical" evidence="6">
    <location>
        <begin position="398"/>
        <end position="419"/>
    </location>
</feature>
<dbReference type="PANTHER" id="PTHR30250">
    <property type="entry name" value="PST FAMILY PREDICTED COLANIC ACID TRANSPORTER"/>
    <property type="match status" value="1"/>
</dbReference>
<keyword evidence="5 6" id="KW-0472">Membrane</keyword>
<dbReference type="Proteomes" id="UP000249130">
    <property type="component" value="Unassembled WGS sequence"/>
</dbReference>
<dbReference type="EMBL" id="NPEX01000027">
    <property type="protein sequence ID" value="RAI45009.1"/>
    <property type="molecule type" value="Genomic_DNA"/>
</dbReference>
<feature type="transmembrane region" description="Helical" evidence="6">
    <location>
        <begin position="246"/>
        <end position="264"/>
    </location>
</feature>
<dbReference type="GO" id="GO:0005886">
    <property type="term" value="C:plasma membrane"/>
    <property type="evidence" value="ECO:0007669"/>
    <property type="project" value="UniProtKB-SubCell"/>
</dbReference>
<dbReference type="InterPro" id="IPR050833">
    <property type="entry name" value="Poly_Biosynth_Transport"/>
</dbReference>
<feature type="transmembrane region" description="Helical" evidence="6">
    <location>
        <begin position="44"/>
        <end position="67"/>
    </location>
</feature>
<dbReference type="OrthoDB" id="7011692at2"/>
<evidence type="ECO:0000256" key="3">
    <source>
        <dbReference type="ARBA" id="ARBA00022692"/>
    </source>
</evidence>
<keyword evidence="3 6" id="KW-0812">Transmembrane</keyword>
<evidence type="ECO:0000256" key="1">
    <source>
        <dbReference type="ARBA" id="ARBA00004651"/>
    </source>
</evidence>
<dbReference type="PANTHER" id="PTHR30250:SF26">
    <property type="entry name" value="PSMA PROTEIN"/>
    <property type="match status" value="1"/>
</dbReference>
<keyword evidence="8" id="KW-1185">Reference proteome</keyword>
<evidence type="ECO:0000313" key="7">
    <source>
        <dbReference type="EMBL" id="RAI45009.1"/>
    </source>
</evidence>
<feature type="transmembrane region" description="Helical" evidence="6">
    <location>
        <begin position="118"/>
        <end position="138"/>
    </location>
</feature>
<feature type="transmembrane region" description="Helical" evidence="6">
    <location>
        <begin position="302"/>
        <end position="330"/>
    </location>
</feature>
<organism evidence="7 8">
    <name type="scientific">Rhodoplanes roseus</name>
    <dbReference type="NCBI Taxonomy" id="29409"/>
    <lineage>
        <taxon>Bacteria</taxon>
        <taxon>Pseudomonadati</taxon>
        <taxon>Pseudomonadota</taxon>
        <taxon>Alphaproteobacteria</taxon>
        <taxon>Hyphomicrobiales</taxon>
        <taxon>Nitrobacteraceae</taxon>
        <taxon>Rhodoplanes</taxon>
    </lineage>
</organism>
<evidence type="ECO:0000256" key="2">
    <source>
        <dbReference type="ARBA" id="ARBA00022475"/>
    </source>
</evidence>
<sequence length="436" mass="44811">MSLRRRTFGNAAANIVGVGLTGAAQLATIPILTTVWGPERFGTWLMLATIPTWFALSDLGFGSVAMAEMIAANARHDRDRAVSAFQSVLLLTAIVSTAAVLLAVPLLFAAHLPLVPGWVALHGPVMFVLVGYAAAAVISRLVLTALRSSGFYASSTVVYEIGSCCESMAMLAAAAWGLGFFGCAVVLLLCRSAIVLMLALLLARRVPELRIGLARASVSELRRMLPAAIATTAFPTAFAVNIQGMTLVTGALLSPLAVAVLEPVRTASRVAIQITGAMNRATMPEFATAAARHDSTALRKILAINGGIVVVFMLPGSIAFALLGGTFVGAWTGGRVVPGADFVGLMAAAMFVHGLWHFAANLLLSVNAHLGFARVLIASAIVSVAAAAPAASCFGLDGIAATILASEVMCLAGVCHAGLRSGLGAIRAPARIASAT</sequence>
<evidence type="ECO:0000256" key="4">
    <source>
        <dbReference type="ARBA" id="ARBA00022989"/>
    </source>
</evidence>
<protein>
    <recommendedName>
        <fullName evidence="9">Polysaccharide biosynthesis protein</fullName>
    </recommendedName>
</protein>
<gene>
    <name evidence="7" type="ORF">CH341_06240</name>
</gene>
<feature type="transmembrane region" description="Helical" evidence="6">
    <location>
        <begin position="178"/>
        <end position="203"/>
    </location>
</feature>
<keyword evidence="4 6" id="KW-1133">Transmembrane helix</keyword>
<evidence type="ECO:0000256" key="6">
    <source>
        <dbReference type="SAM" id="Phobius"/>
    </source>
</evidence>
<feature type="transmembrane region" description="Helical" evidence="6">
    <location>
        <begin position="371"/>
        <end position="392"/>
    </location>
</feature>
<accession>A0A327L234</accession>
<name>A0A327L234_9BRAD</name>
<evidence type="ECO:0008006" key="9">
    <source>
        <dbReference type="Google" id="ProtNLM"/>
    </source>
</evidence>
<dbReference type="AlphaFoldDB" id="A0A327L234"/>
<evidence type="ECO:0000256" key="5">
    <source>
        <dbReference type="ARBA" id="ARBA00023136"/>
    </source>
</evidence>
<reference evidence="7 8" key="1">
    <citation type="submission" date="2017-07" db="EMBL/GenBank/DDBJ databases">
        <title>Draft Genome Sequences of Select Purple Nonsulfur Bacteria.</title>
        <authorList>
            <person name="Lasarre B."/>
            <person name="Mckinlay J.B."/>
        </authorList>
    </citation>
    <scope>NUCLEOTIDE SEQUENCE [LARGE SCALE GENOMIC DNA]</scope>
    <source>
        <strain evidence="7 8">DSM 5909</strain>
    </source>
</reference>
<proteinExistence type="predicted"/>
<comment type="caution">
    <text evidence="7">The sequence shown here is derived from an EMBL/GenBank/DDBJ whole genome shotgun (WGS) entry which is preliminary data.</text>
</comment>